<accession>A0A426SNS3</accession>
<dbReference type="EMBL" id="QOCI01000001">
    <property type="protein sequence ID" value="RRR19860.1"/>
    <property type="molecule type" value="Genomic_DNA"/>
</dbReference>
<dbReference type="GO" id="GO:0004519">
    <property type="term" value="F:endonuclease activity"/>
    <property type="evidence" value="ECO:0007669"/>
    <property type="project" value="UniProtKB-KW"/>
</dbReference>
<proteinExistence type="predicted"/>
<dbReference type="InterPro" id="IPR002711">
    <property type="entry name" value="HNH"/>
</dbReference>
<dbReference type="GO" id="GO:0003676">
    <property type="term" value="F:nucleic acid binding"/>
    <property type="evidence" value="ECO:0007669"/>
    <property type="project" value="InterPro"/>
</dbReference>
<dbReference type="RefSeq" id="WP_126984323.1">
    <property type="nucleotide sequence ID" value="NZ_ML133851.1"/>
</dbReference>
<dbReference type="GeneID" id="78119435"/>
<feature type="compositionally biased region" description="Basic and acidic residues" evidence="1">
    <location>
        <begin position="1"/>
        <end position="12"/>
    </location>
</feature>
<feature type="region of interest" description="Disordered" evidence="1">
    <location>
        <begin position="501"/>
        <end position="561"/>
    </location>
</feature>
<keyword evidence="4" id="KW-1185">Reference proteome</keyword>
<dbReference type="SMART" id="SM00507">
    <property type="entry name" value="HNHc"/>
    <property type="match status" value="1"/>
</dbReference>
<dbReference type="Proteomes" id="UP000274327">
    <property type="component" value="Unassembled WGS sequence"/>
</dbReference>
<keyword evidence="3" id="KW-0378">Hydrolase</keyword>
<feature type="region of interest" description="Disordered" evidence="1">
    <location>
        <begin position="576"/>
        <end position="603"/>
    </location>
</feature>
<evidence type="ECO:0000313" key="4">
    <source>
        <dbReference type="Proteomes" id="UP000274327"/>
    </source>
</evidence>
<feature type="compositionally biased region" description="Basic and acidic residues" evidence="1">
    <location>
        <begin position="524"/>
        <end position="546"/>
    </location>
</feature>
<feature type="compositionally biased region" description="Basic and acidic residues" evidence="1">
    <location>
        <begin position="25"/>
        <end position="39"/>
    </location>
</feature>
<feature type="region of interest" description="Disordered" evidence="1">
    <location>
        <begin position="1"/>
        <end position="51"/>
    </location>
</feature>
<evidence type="ECO:0000256" key="1">
    <source>
        <dbReference type="SAM" id="MobiDB-lite"/>
    </source>
</evidence>
<keyword evidence="3" id="KW-0540">Nuclease</keyword>
<gene>
    <name evidence="3" type="ORF">DS079_00120</name>
</gene>
<dbReference type="AlphaFoldDB" id="A0A426SNS3"/>
<keyword evidence="3" id="KW-0255">Endonuclease</keyword>
<dbReference type="Gene3D" id="1.10.30.50">
    <property type="match status" value="1"/>
</dbReference>
<comment type="caution">
    <text evidence="3">The sequence shown here is derived from an EMBL/GenBank/DDBJ whole genome shotgun (WGS) entry which is preliminary data.</text>
</comment>
<evidence type="ECO:0000313" key="3">
    <source>
        <dbReference type="EMBL" id="RRR19860.1"/>
    </source>
</evidence>
<dbReference type="GO" id="GO:0008270">
    <property type="term" value="F:zinc ion binding"/>
    <property type="evidence" value="ECO:0007669"/>
    <property type="project" value="InterPro"/>
</dbReference>
<dbReference type="InterPro" id="IPR003615">
    <property type="entry name" value="HNH_nuc"/>
</dbReference>
<dbReference type="CDD" id="cd00085">
    <property type="entry name" value="HNHc"/>
    <property type="match status" value="1"/>
</dbReference>
<dbReference type="Pfam" id="PF01844">
    <property type="entry name" value="HNH"/>
    <property type="match status" value="1"/>
</dbReference>
<sequence length="603" mass="64329">MSKESSNEREIPEGAAGASGGHGRPSGEHGRPSGEHFRPSGDPAGELPPRADRPIQVDAEQLTIGELDLLAAREVLAELGARGSAPLDSLDIDETLTLLETIVGLEGALESLRARTAVHLEDAVKADCLRREESPRQAALVARAEASRALKSSRAVAGRTLATSRRLVGSMPGMISALSSARMLPQSAHKVGSVLGPATPEQRRQVDAILTSRLAELEGCGPQQWGDEAARILHALDPAGAAARHQAAKRERHVTVRRTDHGMARITALVPGIDGARIRKGLDVAAESARAQGDRRGHQQIMADLFADALIGRGDGIDPTTLDVGIVITDRSLLAPAHADAALVEGFGSVPYDHVREEMLCAAQSEEDTDLALTIRQLYAGLDHGDLVAVESRSRAFPAALTRFLTLAHQTCRGPHCDAPIRQIDHITPWSEGGETTLDNGNGLCAACNQKELAGETARVVRDEDGVRRTVRWTTRHGRSATRGAINLDPLGTYRRRCAREAPAPGETPLSSCAPAEHPAGDQSAHDGAPHDLTTSEHVGEDHEMSRPGATGQRDGSAGDGMTLHRALTALRLQLTDIPEPHRSRRCPGRPGDWFVRRGSRGR</sequence>
<reference evidence="3 4" key="1">
    <citation type="submission" date="2018-07" db="EMBL/GenBank/DDBJ databases">
        <title>Brachybacteriurn paraconglorneratum KCTC 9916.</title>
        <authorList>
            <person name="Li Y."/>
        </authorList>
    </citation>
    <scope>NUCLEOTIDE SEQUENCE [LARGE SCALE GENOMIC DNA]</scope>
    <source>
        <strain evidence="3 4">KCTC 9916</strain>
    </source>
</reference>
<evidence type="ECO:0000259" key="2">
    <source>
        <dbReference type="SMART" id="SM00507"/>
    </source>
</evidence>
<organism evidence="3 4">
    <name type="scientific">Brachybacterium paraconglomeratum</name>
    <dbReference type="NCBI Taxonomy" id="173362"/>
    <lineage>
        <taxon>Bacteria</taxon>
        <taxon>Bacillati</taxon>
        <taxon>Actinomycetota</taxon>
        <taxon>Actinomycetes</taxon>
        <taxon>Micrococcales</taxon>
        <taxon>Dermabacteraceae</taxon>
        <taxon>Brachybacterium</taxon>
    </lineage>
</organism>
<feature type="domain" description="HNH nuclease" evidence="2">
    <location>
        <begin position="400"/>
        <end position="450"/>
    </location>
</feature>
<name>A0A426SNS3_9MICO</name>
<protein>
    <submittedName>
        <fullName evidence="3">HNH endonuclease</fullName>
    </submittedName>
</protein>